<feature type="compositionally biased region" description="Basic and acidic residues" evidence="4">
    <location>
        <begin position="170"/>
        <end position="188"/>
    </location>
</feature>
<dbReference type="InterPro" id="IPR006735">
    <property type="entry name" value="Rtf2"/>
</dbReference>
<protein>
    <recommendedName>
        <fullName evidence="2">Replication termination factor 2</fullName>
    </recommendedName>
    <alternativeName>
        <fullName evidence="3">Replication termination factor 2 domain-containing protein 1</fullName>
    </alternativeName>
</protein>
<dbReference type="Proteomes" id="UP001152320">
    <property type="component" value="Chromosome 11"/>
</dbReference>
<comment type="caution">
    <text evidence="5">The sequence shown here is derived from an EMBL/GenBank/DDBJ whole genome shotgun (WGS) entry which is preliminary data.</text>
</comment>
<dbReference type="EMBL" id="JAIZAY010000011">
    <property type="protein sequence ID" value="KAJ8033150.1"/>
    <property type="molecule type" value="Genomic_DNA"/>
</dbReference>
<evidence type="ECO:0000313" key="5">
    <source>
        <dbReference type="EMBL" id="KAJ8033150.1"/>
    </source>
</evidence>
<dbReference type="PANTHER" id="PTHR12775">
    <property type="entry name" value="PROTEIN C20ORF43 HOMOLOG"/>
    <property type="match status" value="1"/>
</dbReference>
<feature type="region of interest" description="Disordered" evidence="4">
    <location>
        <begin position="1"/>
        <end position="25"/>
    </location>
</feature>
<feature type="region of interest" description="Disordered" evidence="4">
    <location>
        <begin position="167"/>
        <end position="300"/>
    </location>
</feature>
<dbReference type="InterPro" id="IPR027799">
    <property type="entry name" value="Rtf2_RING-finger"/>
</dbReference>
<gene>
    <name evidence="5" type="ORF">HOLleu_23300</name>
</gene>
<comment type="similarity">
    <text evidence="1">Belongs to the rtf2 family.</text>
</comment>
<sequence>MGGDGGSIPGRQDLVKTKQKPEQAERHMERVAKWLHCAISQQKLRQPIVSCELGRLYNKESVLEFLLDKGSSEIAQHIRSLKELRLTDNPAYKQSSDDKGDGYSDNQASCFICPVTGLEMSGRYRFCFLWNCGCVISEKAIKEVKSDVCHKCGKPYIPGDEIVINGTDEDMSRQREKMLEKRAKAKAEKKAKKAQKRQLEVKTAEQQDRAELPGSLEKNILQSKFHKSSKDSERISQGPSSSKGPRPNAAAKSDKSTDRRPEFDPKKSDVYKSLFRNKQDKDKQSPWVTYNPYYAMSGPS</sequence>
<dbReference type="OrthoDB" id="247013at2759"/>
<feature type="compositionally biased region" description="Basic and acidic residues" evidence="4">
    <location>
        <begin position="252"/>
        <end position="270"/>
    </location>
</feature>
<evidence type="ECO:0000313" key="6">
    <source>
        <dbReference type="Proteomes" id="UP001152320"/>
    </source>
</evidence>
<dbReference type="GO" id="GO:0006274">
    <property type="term" value="P:DNA replication termination"/>
    <property type="evidence" value="ECO:0007669"/>
    <property type="project" value="TreeGrafter"/>
</dbReference>
<feature type="compositionally biased region" description="Basic and acidic residues" evidence="4">
    <location>
        <begin position="13"/>
        <end position="25"/>
    </location>
</feature>
<evidence type="ECO:0000256" key="2">
    <source>
        <dbReference type="ARBA" id="ARBA00015157"/>
    </source>
</evidence>
<evidence type="ECO:0000256" key="3">
    <source>
        <dbReference type="ARBA" id="ARBA00030367"/>
    </source>
</evidence>
<dbReference type="CDD" id="cd16653">
    <property type="entry name" value="RING-like_Rtf2"/>
    <property type="match status" value="1"/>
</dbReference>
<dbReference type="AlphaFoldDB" id="A0A9Q1H5G0"/>
<proteinExistence type="inferred from homology"/>
<accession>A0A9Q1H5G0</accession>
<dbReference type="GO" id="GO:0005634">
    <property type="term" value="C:nucleus"/>
    <property type="evidence" value="ECO:0007669"/>
    <property type="project" value="TreeGrafter"/>
</dbReference>
<dbReference type="Pfam" id="PF04641">
    <property type="entry name" value="Rtf2"/>
    <property type="match status" value="1"/>
</dbReference>
<organism evidence="5 6">
    <name type="scientific">Holothuria leucospilota</name>
    <name type="common">Black long sea cucumber</name>
    <name type="synonym">Mertensiothuria leucospilota</name>
    <dbReference type="NCBI Taxonomy" id="206669"/>
    <lineage>
        <taxon>Eukaryota</taxon>
        <taxon>Metazoa</taxon>
        <taxon>Echinodermata</taxon>
        <taxon>Eleutherozoa</taxon>
        <taxon>Echinozoa</taxon>
        <taxon>Holothuroidea</taxon>
        <taxon>Aspidochirotacea</taxon>
        <taxon>Aspidochirotida</taxon>
        <taxon>Holothuriidae</taxon>
        <taxon>Holothuria</taxon>
    </lineage>
</organism>
<reference evidence="5" key="1">
    <citation type="submission" date="2021-10" db="EMBL/GenBank/DDBJ databases">
        <title>Tropical sea cucumber genome reveals ecological adaptation and Cuvierian tubules defense mechanism.</title>
        <authorList>
            <person name="Chen T."/>
        </authorList>
    </citation>
    <scope>NUCLEOTIDE SEQUENCE</scope>
    <source>
        <strain evidence="5">Nanhai2018</strain>
        <tissue evidence="5">Muscle</tissue>
    </source>
</reference>
<feature type="compositionally biased region" description="Basic and acidic residues" evidence="4">
    <location>
        <begin position="197"/>
        <end position="211"/>
    </location>
</feature>
<evidence type="ECO:0000256" key="1">
    <source>
        <dbReference type="ARBA" id="ARBA00009885"/>
    </source>
</evidence>
<dbReference type="PANTHER" id="PTHR12775:SF0">
    <property type="entry name" value="REPLICATION TERMINATION FACTOR 2"/>
    <property type="match status" value="1"/>
</dbReference>
<evidence type="ECO:0000256" key="4">
    <source>
        <dbReference type="SAM" id="MobiDB-lite"/>
    </source>
</evidence>
<keyword evidence="6" id="KW-1185">Reference proteome</keyword>
<name>A0A9Q1H5G0_HOLLE</name>